<dbReference type="STRING" id="1716141.STSP_21570"/>
<organism evidence="2 3">
    <name type="scientific">Streptomyces jeddahensis</name>
    <dbReference type="NCBI Taxonomy" id="1716141"/>
    <lineage>
        <taxon>Bacteria</taxon>
        <taxon>Bacillati</taxon>
        <taxon>Actinomycetota</taxon>
        <taxon>Actinomycetes</taxon>
        <taxon>Kitasatosporales</taxon>
        <taxon>Streptomycetaceae</taxon>
        <taxon>Streptomyces</taxon>
    </lineage>
</organism>
<gene>
    <name evidence="2" type="ORF">STSP_21570</name>
</gene>
<dbReference type="RefSeq" id="WP_067275195.1">
    <property type="nucleotide sequence ID" value="NZ_LOHS01000061.1"/>
</dbReference>
<dbReference type="Proteomes" id="UP000077381">
    <property type="component" value="Unassembled WGS sequence"/>
</dbReference>
<evidence type="ECO:0000259" key="1">
    <source>
        <dbReference type="Pfam" id="PF01695"/>
    </source>
</evidence>
<dbReference type="PATRIC" id="fig|1716141.3.peg.2268"/>
<evidence type="ECO:0000313" key="3">
    <source>
        <dbReference type="Proteomes" id="UP000077381"/>
    </source>
</evidence>
<protein>
    <submittedName>
        <fullName evidence="2">Transposase</fullName>
    </submittedName>
</protein>
<proteinExistence type="predicted"/>
<dbReference type="InterPro" id="IPR002611">
    <property type="entry name" value="IstB_ATP-bd"/>
</dbReference>
<sequence length="94" mass="10315">MACSAPRTGGRPWETGWTRRGELQTAAGHGWREDKNSSPVVSDGAFTDWSRTFTDPRFCSAIVDRLTFNATLIDTGTESYRLAGSKANQTKQSS</sequence>
<evidence type="ECO:0000313" key="2">
    <source>
        <dbReference type="EMBL" id="OAH14646.1"/>
    </source>
</evidence>
<dbReference type="Pfam" id="PF01695">
    <property type="entry name" value="IstB_IS21"/>
    <property type="match status" value="1"/>
</dbReference>
<name>A0A177HVA5_9ACTN</name>
<dbReference type="AlphaFoldDB" id="A0A177HVA5"/>
<dbReference type="EMBL" id="LOHS01000061">
    <property type="protein sequence ID" value="OAH14646.1"/>
    <property type="molecule type" value="Genomic_DNA"/>
</dbReference>
<comment type="caution">
    <text evidence="2">The sequence shown here is derived from an EMBL/GenBank/DDBJ whole genome shotgun (WGS) entry which is preliminary data.</text>
</comment>
<reference evidence="2 3" key="1">
    <citation type="submission" date="2015-12" db="EMBL/GenBank/DDBJ databases">
        <title>Genome sequence of Streptomyces sp. G25.</title>
        <authorList>
            <person name="Poehlein A."/>
            <person name="Roettig A."/>
            <person name="Hiessl S."/>
            <person name="Hauschild P."/>
            <person name="Schauer J."/>
            <person name="Madkour M.H."/>
            <person name="Al-Ansari A.M."/>
            <person name="Almakishah N.H."/>
            <person name="Steinbuechel A."/>
            <person name="Daniel R."/>
        </authorList>
    </citation>
    <scope>NUCLEOTIDE SEQUENCE [LARGE SCALE GENOMIC DNA]</scope>
    <source>
        <strain evidence="3">G25(2015)</strain>
    </source>
</reference>
<dbReference type="GO" id="GO:0005524">
    <property type="term" value="F:ATP binding"/>
    <property type="evidence" value="ECO:0007669"/>
    <property type="project" value="InterPro"/>
</dbReference>
<feature type="domain" description="IstB-like ATP-binding" evidence="1">
    <location>
        <begin position="34"/>
        <end position="84"/>
    </location>
</feature>
<accession>A0A177HVA5</accession>
<keyword evidence="3" id="KW-1185">Reference proteome</keyword>